<evidence type="ECO:0000313" key="6">
    <source>
        <dbReference type="Proteomes" id="UP000439903"/>
    </source>
</evidence>
<dbReference type="Gene3D" id="2.120.10.80">
    <property type="entry name" value="Kelch-type beta propeller"/>
    <property type="match status" value="2"/>
</dbReference>
<keyword evidence="3" id="KW-0472">Membrane</keyword>
<dbReference type="EMBL" id="WTPW01000007">
    <property type="protein sequence ID" value="KAF0561680.1"/>
    <property type="molecule type" value="Genomic_DNA"/>
</dbReference>
<feature type="transmembrane region" description="Helical" evidence="3">
    <location>
        <begin position="389"/>
        <end position="412"/>
    </location>
</feature>
<protein>
    <submittedName>
        <fullName evidence="5">Galactose oxidase</fullName>
    </submittedName>
</protein>
<evidence type="ECO:0000256" key="2">
    <source>
        <dbReference type="ARBA" id="ARBA00022737"/>
    </source>
</evidence>
<evidence type="ECO:0000313" key="5">
    <source>
        <dbReference type="EMBL" id="KAF0561680.1"/>
    </source>
</evidence>
<dbReference type="SUPFAM" id="SSF117281">
    <property type="entry name" value="Kelch motif"/>
    <property type="match status" value="1"/>
</dbReference>
<keyword evidence="3" id="KW-1133">Transmembrane helix</keyword>
<comment type="caution">
    <text evidence="5">The sequence shown here is derived from an EMBL/GenBank/DDBJ whole genome shotgun (WGS) entry which is preliminary data.</text>
</comment>
<feature type="signal peptide" evidence="4">
    <location>
        <begin position="1"/>
        <end position="20"/>
    </location>
</feature>
<reference evidence="5 6" key="1">
    <citation type="journal article" date="2019" name="Environ. Microbiol.">
        <title>At the nexus of three kingdoms: the genome of the mycorrhizal fungus Gigaspora margarita provides insights into plant, endobacterial and fungal interactions.</title>
        <authorList>
            <person name="Venice F."/>
            <person name="Ghignone S."/>
            <person name="Salvioli di Fossalunga A."/>
            <person name="Amselem J."/>
            <person name="Novero M."/>
            <person name="Xianan X."/>
            <person name="Sedzielewska Toro K."/>
            <person name="Morin E."/>
            <person name="Lipzen A."/>
            <person name="Grigoriev I.V."/>
            <person name="Henrissat B."/>
            <person name="Martin F.M."/>
            <person name="Bonfante P."/>
        </authorList>
    </citation>
    <scope>NUCLEOTIDE SEQUENCE [LARGE SCALE GENOMIC DNA]</scope>
    <source>
        <strain evidence="5 6">BEG34</strain>
    </source>
</reference>
<gene>
    <name evidence="5" type="ORF">F8M41_021013</name>
</gene>
<dbReference type="Pfam" id="PF24681">
    <property type="entry name" value="Kelch_KLHDC2_KLHL20_DRC7"/>
    <property type="match status" value="1"/>
</dbReference>
<feature type="chain" id="PRO_5034395744" evidence="4">
    <location>
        <begin position="21"/>
        <end position="419"/>
    </location>
</feature>
<dbReference type="Proteomes" id="UP000439903">
    <property type="component" value="Unassembled WGS sequence"/>
</dbReference>
<dbReference type="AlphaFoldDB" id="A0A8H4B5E1"/>
<dbReference type="PANTHER" id="PTHR46093">
    <property type="entry name" value="ACYL-COA-BINDING DOMAIN-CONTAINING PROTEIN 5"/>
    <property type="match status" value="1"/>
</dbReference>
<keyword evidence="1" id="KW-0880">Kelch repeat</keyword>
<evidence type="ECO:0000256" key="4">
    <source>
        <dbReference type="SAM" id="SignalP"/>
    </source>
</evidence>
<evidence type="ECO:0000256" key="1">
    <source>
        <dbReference type="ARBA" id="ARBA00022441"/>
    </source>
</evidence>
<keyword evidence="4" id="KW-0732">Signal</keyword>
<dbReference type="PANTHER" id="PTHR46093:SF18">
    <property type="entry name" value="FIBRONECTIN TYPE-III DOMAIN-CONTAINING PROTEIN"/>
    <property type="match status" value="1"/>
</dbReference>
<evidence type="ECO:0000256" key="3">
    <source>
        <dbReference type="SAM" id="Phobius"/>
    </source>
</evidence>
<dbReference type="OrthoDB" id="2363417at2759"/>
<keyword evidence="6" id="KW-1185">Reference proteome</keyword>
<sequence>MRLLNFYIFTLLLNFTFTFAAFIPNVRVSHSSVLIDDKLYFSGGIKFHNDYDYDIFTNEFFYLNVSKPFTTTDNDSIQWADLTYTDGPMTDSATACIGGKNNDMIFIFGGITPLGVSQAFVNQFDTNKQQWINITSVDSTPTNRSLISCANFDNGLIAIFGGISNTSNVTNDLWIFNTLTLTWSLRNTTNAPLPMFGYCAVALPDGNILYLGGINYTPSTALYAIPMNNLPLYNTKFDPWTNMSISGPTPSGRRSFSAVLTSDGRIIIFGGSNAAGTVLGDLWILDITMFQWLIGKILNPIVNLTLKDHTATLVNNYMFVSFGRFGNYSESSRIFMLDVSQKDFYKWVTEFTPNTTTTTTFTATTIPTTTTTVTTNSNNTSSDSKNTSIIIGAIIGSIISLIIFVIASILTLKFIDKQM</sequence>
<keyword evidence="2" id="KW-0677">Repeat</keyword>
<proteinExistence type="predicted"/>
<accession>A0A8H4B5E1</accession>
<name>A0A8H4B5E1_GIGMA</name>
<organism evidence="5 6">
    <name type="scientific">Gigaspora margarita</name>
    <dbReference type="NCBI Taxonomy" id="4874"/>
    <lineage>
        <taxon>Eukaryota</taxon>
        <taxon>Fungi</taxon>
        <taxon>Fungi incertae sedis</taxon>
        <taxon>Mucoromycota</taxon>
        <taxon>Glomeromycotina</taxon>
        <taxon>Glomeromycetes</taxon>
        <taxon>Diversisporales</taxon>
        <taxon>Gigasporaceae</taxon>
        <taxon>Gigaspora</taxon>
    </lineage>
</organism>
<keyword evidence="3" id="KW-0812">Transmembrane</keyword>
<dbReference type="InterPro" id="IPR015915">
    <property type="entry name" value="Kelch-typ_b-propeller"/>
</dbReference>